<reference evidence="1" key="1">
    <citation type="submission" date="2009-01" db="EMBL/GenBank/DDBJ databases">
        <authorList>
            <person name="Fulton L."/>
            <person name="Clifton S."/>
            <person name="Chinwalla A.T."/>
            <person name="Mitreva M."/>
            <person name="Sodergren E."/>
            <person name="Weinstock G."/>
            <person name="Clifton S."/>
            <person name="Dooling D.J."/>
            <person name="Fulton B."/>
            <person name="Minx P."/>
            <person name="Pepin K.H."/>
            <person name="Johnson M."/>
            <person name="Bhonagiri V."/>
            <person name="Nash W.E."/>
            <person name="Mardis E.R."/>
            <person name="Wilson R.K."/>
        </authorList>
    </citation>
    <scope>NUCLEOTIDE SEQUENCE [LARGE SCALE GENOMIC DNA]</scope>
    <source>
        <strain evidence="1">ATCC 10379</strain>
    </source>
</reference>
<gene>
    <name evidence="1" type="ORF">GEMHA0001_0622</name>
</gene>
<dbReference type="eggNOG" id="ENOG5030505">
    <property type="taxonomic scope" value="Bacteria"/>
</dbReference>
<comment type="caution">
    <text evidence="1">The sequence shown here is derived from an EMBL/GenBank/DDBJ whole genome shotgun (WGS) entry which is preliminary data.</text>
</comment>
<accession>C5NYT2</accession>
<dbReference type="GeneID" id="93287657"/>
<evidence type="ECO:0000313" key="1">
    <source>
        <dbReference type="EMBL" id="EER68139.1"/>
    </source>
</evidence>
<proteinExistence type="predicted"/>
<organism evidence="1 2">
    <name type="scientific">Gemella haemolysans ATCC 10379</name>
    <dbReference type="NCBI Taxonomy" id="546270"/>
    <lineage>
        <taxon>Bacteria</taxon>
        <taxon>Bacillati</taxon>
        <taxon>Bacillota</taxon>
        <taxon>Bacilli</taxon>
        <taxon>Bacillales</taxon>
        <taxon>Gemellaceae</taxon>
        <taxon>Gemella</taxon>
    </lineage>
</organism>
<name>C5NYT2_9BACL</name>
<dbReference type="AlphaFoldDB" id="C5NYT2"/>
<sequence length="239" mass="26430">MQGCSSKGDISTEQLQNLTNSVSISQLEKTEFNKKDNKLVITTNEEVITKEGFETLLKSLKLDSFNGKTVSVDGINSNEFNNKDFNIVIVTKNNNTATFSVKDSANKSFEISNKKYSKDFMKNKLTAFSKELLSFDELAGAIQTDLDKGRSLGDKVNKFKEVTEKVNASMLTLKSLSNDTIEYGKLDEVKQIVQRLDSLTKNVVTAVNTSVESKKGAAIDAAFLNINDIDKIARDLAVM</sequence>
<protein>
    <submittedName>
        <fullName evidence="1">Uncharacterized protein</fullName>
    </submittedName>
</protein>
<dbReference type="RefSeq" id="WP_003145692.1">
    <property type="nucleotide sequence ID" value="NZ_ACDZ02000014.1"/>
</dbReference>
<dbReference type="Proteomes" id="UP000006004">
    <property type="component" value="Unassembled WGS sequence"/>
</dbReference>
<dbReference type="EMBL" id="ACDZ02000014">
    <property type="protein sequence ID" value="EER68139.1"/>
    <property type="molecule type" value="Genomic_DNA"/>
</dbReference>
<evidence type="ECO:0000313" key="2">
    <source>
        <dbReference type="Proteomes" id="UP000006004"/>
    </source>
</evidence>
<reference evidence="1" key="2">
    <citation type="submission" date="2009-06" db="EMBL/GenBank/DDBJ databases">
        <authorList>
            <person name="Sebastian Y."/>
            <person name="Madupu R."/>
            <person name="Durkin A.S."/>
            <person name="Torralba M."/>
            <person name="Methe B."/>
            <person name="Sutton G.G."/>
            <person name="Strausberg R.L."/>
            <person name="Nelson K.E."/>
        </authorList>
    </citation>
    <scope>NUCLEOTIDE SEQUENCE [LARGE SCALE GENOMIC DNA]</scope>
    <source>
        <strain evidence="1">ATCC 10379</strain>
    </source>
</reference>
<keyword evidence="2" id="KW-1185">Reference proteome</keyword>